<evidence type="ECO:0000256" key="10">
    <source>
        <dbReference type="ARBA" id="ARBA00022777"/>
    </source>
</evidence>
<evidence type="ECO:0000256" key="1">
    <source>
        <dbReference type="ARBA" id="ARBA00001946"/>
    </source>
</evidence>
<comment type="similarity">
    <text evidence="4">Belongs to the PEP-utilizing enzyme family.</text>
</comment>
<gene>
    <name evidence="18" type="primary">ppsA</name>
    <name evidence="18" type="ORF">HY221_02185</name>
</gene>
<evidence type="ECO:0000256" key="14">
    <source>
        <dbReference type="ARBA" id="ARBA00047700"/>
    </source>
</evidence>
<dbReference type="FunFam" id="3.30.1490.20:FF:000010">
    <property type="entry name" value="Phosphoenolpyruvate synthase"/>
    <property type="match status" value="1"/>
</dbReference>
<evidence type="ECO:0000256" key="11">
    <source>
        <dbReference type="ARBA" id="ARBA00022840"/>
    </source>
</evidence>
<feature type="domain" description="Pyruvate phosphate dikinase AMP/ATP-binding" evidence="16">
    <location>
        <begin position="18"/>
        <end position="345"/>
    </location>
</feature>
<dbReference type="SUPFAM" id="SSF56059">
    <property type="entry name" value="Glutathione synthetase ATP-binding domain-like"/>
    <property type="match status" value="1"/>
</dbReference>
<dbReference type="GO" id="GO:0046872">
    <property type="term" value="F:metal ion binding"/>
    <property type="evidence" value="ECO:0007669"/>
    <property type="project" value="UniProtKB-KW"/>
</dbReference>
<dbReference type="InterPro" id="IPR018274">
    <property type="entry name" value="PEP_util_AS"/>
</dbReference>
<feature type="domain" description="PEP-utilising enzyme mobile" evidence="15">
    <location>
        <begin position="388"/>
        <end position="458"/>
    </location>
</feature>
<dbReference type="InterPro" id="IPR000121">
    <property type="entry name" value="PEP_util_C"/>
</dbReference>
<dbReference type="NCBIfam" id="TIGR01418">
    <property type="entry name" value="PEP_synth"/>
    <property type="match status" value="1"/>
</dbReference>
<dbReference type="Gene3D" id="3.50.30.10">
    <property type="entry name" value="Phosphohistidine domain"/>
    <property type="match status" value="1"/>
</dbReference>
<evidence type="ECO:0000256" key="7">
    <source>
        <dbReference type="ARBA" id="ARBA00022679"/>
    </source>
</evidence>
<dbReference type="PANTHER" id="PTHR43030:SF1">
    <property type="entry name" value="PHOSPHOENOLPYRUVATE SYNTHASE"/>
    <property type="match status" value="1"/>
</dbReference>
<dbReference type="InterPro" id="IPR002192">
    <property type="entry name" value="PPDK_AMP/ATP-bd"/>
</dbReference>
<dbReference type="GO" id="GO:0005524">
    <property type="term" value="F:ATP binding"/>
    <property type="evidence" value="ECO:0007669"/>
    <property type="project" value="UniProtKB-KW"/>
</dbReference>
<dbReference type="GO" id="GO:0008986">
    <property type="term" value="F:pyruvate, water dikinase activity"/>
    <property type="evidence" value="ECO:0007669"/>
    <property type="project" value="UniProtKB-EC"/>
</dbReference>
<dbReference type="Gene3D" id="3.30.1490.20">
    <property type="entry name" value="ATP-grasp fold, A domain"/>
    <property type="match status" value="1"/>
</dbReference>
<dbReference type="InterPro" id="IPR040442">
    <property type="entry name" value="Pyrv_kinase-like_dom_sf"/>
</dbReference>
<evidence type="ECO:0000256" key="2">
    <source>
        <dbReference type="ARBA" id="ARBA00002988"/>
    </source>
</evidence>
<comment type="cofactor">
    <cofactor evidence="1">
        <name>Mg(2+)</name>
        <dbReference type="ChEBI" id="CHEBI:18420"/>
    </cofactor>
</comment>
<keyword evidence="12" id="KW-0460">Magnesium</keyword>
<comment type="catalytic activity">
    <reaction evidence="14">
        <text>pyruvate + ATP + H2O = phosphoenolpyruvate + AMP + phosphate + 2 H(+)</text>
        <dbReference type="Rhea" id="RHEA:11364"/>
        <dbReference type="ChEBI" id="CHEBI:15361"/>
        <dbReference type="ChEBI" id="CHEBI:15377"/>
        <dbReference type="ChEBI" id="CHEBI:15378"/>
        <dbReference type="ChEBI" id="CHEBI:30616"/>
        <dbReference type="ChEBI" id="CHEBI:43474"/>
        <dbReference type="ChEBI" id="CHEBI:58702"/>
        <dbReference type="ChEBI" id="CHEBI:456215"/>
        <dbReference type="EC" id="2.7.9.2"/>
    </reaction>
</comment>
<dbReference type="Proteomes" id="UP000753196">
    <property type="component" value="Unassembled WGS sequence"/>
</dbReference>
<keyword evidence="8" id="KW-0479">Metal-binding</keyword>
<evidence type="ECO:0000256" key="3">
    <source>
        <dbReference type="ARBA" id="ARBA00004742"/>
    </source>
</evidence>
<evidence type="ECO:0000313" key="19">
    <source>
        <dbReference type="Proteomes" id="UP000753196"/>
    </source>
</evidence>
<evidence type="ECO:0000256" key="6">
    <source>
        <dbReference type="ARBA" id="ARBA00021623"/>
    </source>
</evidence>
<evidence type="ECO:0000259" key="16">
    <source>
        <dbReference type="Pfam" id="PF01326"/>
    </source>
</evidence>
<organism evidence="18 19">
    <name type="scientific">Candidatus Sungiibacteriota bacterium</name>
    <dbReference type="NCBI Taxonomy" id="2750080"/>
    <lineage>
        <taxon>Bacteria</taxon>
        <taxon>Candidatus Sungiibacteriota</taxon>
    </lineage>
</organism>
<keyword evidence="10" id="KW-0418">Kinase</keyword>
<name>A0A932VPQ5_9BACT</name>
<reference evidence="18" key="1">
    <citation type="submission" date="2020-07" db="EMBL/GenBank/DDBJ databases">
        <title>Huge and variable diversity of episymbiotic CPR bacteria and DPANN archaea in groundwater ecosystems.</title>
        <authorList>
            <person name="He C.Y."/>
            <person name="Keren R."/>
            <person name="Whittaker M."/>
            <person name="Farag I.F."/>
            <person name="Doudna J."/>
            <person name="Cate J.H.D."/>
            <person name="Banfield J.F."/>
        </authorList>
    </citation>
    <scope>NUCLEOTIDE SEQUENCE</scope>
    <source>
        <strain evidence="18">NC_groundwater_973_Pr1_S-0.2um_54_13</strain>
    </source>
</reference>
<feature type="non-terminal residue" evidence="18">
    <location>
        <position position="708"/>
    </location>
</feature>
<accession>A0A932VPQ5</accession>
<evidence type="ECO:0000256" key="12">
    <source>
        <dbReference type="ARBA" id="ARBA00022842"/>
    </source>
</evidence>
<dbReference type="Gene3D" id="3.30.470.20">
    <property type="entry name" value="ATP-grasp fold, B domain"/>
    <property type="match status" value="1"/>
</dbReference>
<dbReference type="Pfam" id="PF02896">
    <property type="entry name" value="PEP-utilizers_C"/>
    <property type="match status" value="1"/>
</dbReference>
<evidence type="ECO:0000256" key="5">
    <source>
        <dbReference type="ARBA" id="ARBA00011996"/>
    </source>
</evidence>
<evidence type="ECO:0000256" key="8">
    <source>
        <dbReference type="ARBA" id="ARBA00022723"/>
    </source>
</evidence>
<keyword evidence="7 18" id="KW-0808">Transferase</keyword>
<dbReference type="EMBL" id="JACQCR010000049">
    <property type="protein sequence ID" value="MBI3631122.1"/>
    <property type="molecule type" value="Genomic_DNA"/>
</dbReference>
<feature type="domain" description="PEP-utilising enzyme C-terminal" evidence="17">
    <location>
        <begin position="486"/>
        <end position="708"/>
    </location>
</feature>
<dbReference type="InterPro" id="IPR036637">
    <property type="entry name" value="Phosphohistidine_dom_sf"/>
</dbReference>
<dbReference type="InterPro" id="IPR008279">
    <property type="entry name" value="PEP-util_enz_mobile_dom"/>
</dbReference>
<dbReference type="AlphaFoldDB" id="A0A932VPQ5"/>
<sequence length="708" mass="78055">MSDRYVIALDRVRINDIARVGGKNAALGELMRGLGPRGIRVPGGFALTAYAWRDFLSGAGIWPKIEHELAGIKARDIRSLEEHGARIRRMIARSSLPDAIEKEIHAAYRALTAGKEKDPYVAVRSSATAEDLPDASFAGQQESFLYVSGELPLIRAVKNCFASLFTDRAISYRREKGFAHGAVAMSVGIQRMVRSDRGVSGTLFTLDPETGFRNVAVVQASYGLGETIVQGRIIPDEYIVFKPLLETKGVQPILARAIGGKKRKTVFRGGRVSEVATPLQDRARLCLADKDVLTLASWGRAIEEYFSKCYGRNTAMDVEWAQDGLTGELFIVQARPETAHPDVKHAVHREYRLARTGRIALKGSAVGRKIGTGRVQVLQSSRLMETFRKGSVLVAAMTDPDWEPIMKSASAIVTDQGGRTSHAAIISRELGIPCIVGARRATRVLKTGEAVTVDCSSGSDGIVYRGILPFTTRESRADETVRPPAALMVNIGSADEAFRHHHLPAEGVGLGRLEFIISSAIGIHPRALVDFGKLKRRKKHAPLCRKIDAMTQSAPDKRRYYVDRMAEGIAKIASVFWPHQAIIRFSDFKSNEYRTLVGGELYEPQEENPMIGWRGASRYYDPAFAQAFALECRAIKKVRDEIGLANVVPMIPFCRTPEEGRVVIEAMARNGLDRSRDRALKIYMMCEIPSNVLQADAFLDIFDGMSIG</sequence>
<dbReference type="SUPFAM" id="SSF51621">
    <property type="entry name" value="Phosphoenolpyruvate/pyruvate domain"/>
    <property type="match status" value="1"/>
</dbReference>
<dbReference type="PROSITE" id="PS00370">
    <property type="entry name" value="PEP_ENZYMES_PHOS_SITE"/>
    <property type="match status" value="1"/>
</dbReference>
<evidence type="ECO:0000259" key="15">
    <source>
        <dbReference type="Pfam" id="PF00391"/>
    </source>
</evidence>
<evidence type="ECO:0000256" key="4">
    <source>
        <dbReference type="ARBA" id="ARBA00007837"/>
    </source>
</evidence>
<evidence type="ECO:0000259" key="17">
    <source>
        <dbReference type="Pfam" id="PF02896"/>
    </source>
</evidence>
<keyword evidence="11" id="KW-0067">ATP-binding</keyword>
<dbReference type="SUPFAM" id="SSF52009">
    <property type="entry name" value="Phosphohistidine domain"/>
    <property type="match status" value="1"/>
</dbReference>
<dbReference type="Gene3D" id="3.20.20.60">
    <property type="entry name" value="Phosphoenolpyruvate-binding domains"/>
    <property type="match status" value="1"/>
</dbReference>
<evidence type="ECO:0000256" key="13">
    <source>
        <dbReference type="ARBA" id="ARBA00033470"/>
    </source>
</evidence>
<dbReference type="NCBIfam" id="NF005057">
    <property type="entry name" value="PRK06464.1"/>
    <property type="match status" value="1"/>
</dbReference>
<dbReference type="InterPro" id="IPR006319">
    <property type="entry name" value="PEP_synth"/>
</dbReference>
<evidence type="ECO:0000256" key="9">
    <source>
        <dbReference type="ARBA" id="ARBA00022741"/>
    </source>
</evidence>
<comment type="function">
    <text evidence="2">Catalyzes the phosphorylation of pyruvate to phosphoenolpyruvate.</text>
</comment>
<dbReference type="InterPro" id="IPR013815">
    <property type="entry name" value="ATP_grasp_subdomain_1"/>
</dbReference>
<evidence type="ECO:0000313" key="18">
    <source>
        <dbReference type="EMBL" id="MBI3631122.1"/>
    </source>
</evidence>
<dbReference type="InterPro" id="IPR015813">
    <property type="entry name" value="Pyrv/PenolPyrv_kinase-like_dom"/>
</dbReference>
<comment type="caution">
    <text evidence="18">The sequence shown here is derived from an EMBL/GenBank/DDBJ whole genome shotgun (WGS) entry which is preliminary data.</text>
</comment>
<dbReference type="Pfam" id="PF00391">
    <property type="entry name" value="PEP-utilizers"/>
    <property type="match status" value="1"/>
</dbReference>
<dbReference type="EC" id="2.7.9.2" evidence="5"/>
<comment type="pathway">
    <text evidence="3">Carbohydrate biosynthesis; gluconeogenesis.</text>
</comment>
<proteinExistence type="inferred from homology"/>
<keyword evidence="9" id="KW-0547">Nucleotide-binding</keyword>
<dbReference type="Pfam" id="PF01326">
    <property type="entry name" value="PPDK_N"/>
    <property type="match status" value="1"/>
</dbReference>
<protein>
    <recommendedName>
        <fullName evidence="6">Phosphoenolpyruvate synthase</fullName>
        <ecNumber evidence="5">2.7.9.2</ecNumber>
    </recommendedName>
    <alternativeName>
        <fullName evidence="13">Pyruvate, water dikinase</fullName>
    </alternativeName>
</protein>
<dbReference type="PANTHER" id="PTHR43030">
    <property type="entry name" value="PHOSPHOENOLPYRUVATE SYNTHASE"/>
    <property type="match status" value="1"/>
</dbReference>